<dbReference type="Proteomes" id="UP000326837">
    <property type="component" value="Chromosome"/>
</dbReference>
<accession>A0A5K7XBJ5</accession>
<dbReference type="InterPro" id="IPR013785">
    <property type="entry name" value="Aldolase_TIM"/>
</dbReference>
<keyword evidence="1 5" id="KW-0378">Hydrolase</keyword>
<dbReference type="Gene3D" id="3.20.20.70">
    <property type="entry name" value="Aldolase class I"/>
    <property type="match status" value="1"/>
</dbReference>
<protein>
    <submittedName>
        <fullName evidence="5">Alpha-galactosidase</fullName>
        <ecNumber evidence="5">3.2.1.22</ecNumber>
    </submittedName>
</protein>
<dbReference type="AlphaFoldDB" id="A0A5K7XBJ5"/>
<name>A0A5K7XBJ5_9BACT</name>
<dbReference type="PROSITE" id="PS51257">
    <property type="entry name" value="PROKAR_LIPOPROTEIN"/>
    <property type="match status" value="1"/>
</dbReference>
<dbReference type="InterPro" id="IPR017853">
    <property type="entry name" value="GH"/>
</dbReference>
<dbReference type="InterPro" id="IPR013780">
    <property type="entry name" value="Glyco_hydro_b"/>
</dbReference>
<dbReference type="EC" id="3.2.1.22" evidence="5"/>
<dbReference type="GO" id="GO:0004557">
    <property type="term" value="F:alpha-galactosidase activity"/>
    <property type="evidence" value="ECO:0007669"/>
    <property type="project" value="UniProtKB-EC"/>
</dbReference>
<feature type="chain" id="PRO_5024945318" evidence="3">
    <location>
        <begin position="35"/>
        <end position="694"/>
    </location>
</feature>
<feature type="domain" description="Glycosyl hydrolase family 36 C-terminal" evidence="4">
    <location>
        <begin position="610"/>
        <end position="676"/>
    </location>
</feature>
<dbReference type="Pfam" id="PF16874">
    <property type="entry name" value="Glyco_hydro_36C"/>
    <property type="match status" value="1"/>
</dbReference>
<organism evidence="5 6">
    <name type="scientific">Lacipirellula parvula</name>
    <dbReference type="NCBI Taxonomy" id="2650471"/>
    <lineage>
        <taxon>Bacteria</taxon>
        <taxon>Pseudomonadati</taxon>
        <taxon>Planctomycetota</taxon>
        <taxon>Planctomycetia</taxon>
        <taxon>Pirellulales</taxon>
        <taxon>Lacipirellulaceae</taxon>
        <taxon>Lacipirellula</taxon>
    </lineage>
</organism>
<evidence type="ECO:0000259" key="4">
    <source>
        <dbReference type="Pfam" id="PF16874"/>
    </source>
</evidence>
<evidence type="ECO:0000313" key="6">
    <source>
        <dbReference type="Proteomes" id="UP000326837"/>
    </source>
</evidence>
<proteinExistence type="predicted"/>
<dbReference type="RefSeq" id="WP_152099454.1">
    <property type="nucleotide sequence ID" value="NZ_AP021861.1"/>
</dbReference>
<evidence type="ECO:0000256" key="2">
    <source>
        <dbReference type="ARBA" id="ARBA00023295"/>
    </source>
</evidence>
<dbReference type="Pfam" id="PF02065">
    <property type="entry name" value="Melibiase"/>
    <property type="match status" value="1"/>
</dbReference>
<evidence type="ECO:0000313" key="5">
    <source>
        <dbReference type="EMBL" id="BBO33735.1"/>
    </source>
</evidence>
<dbReference type="KEGG" id="lpav:PLANPX_3347"/>
<evidence type="ECO:0000256" key="1">
    <source>
        <dbReference type="ARBA" id="ARBA00022801"/>
    </source>
</evidence>
<dbReference type="GO" id="GO:0016052">
    <property type="term" value="P:carbohydrate catabolic process"/>
    <property type="evidence" value="ECO:0007669"/>
    <property type="project" value="InterPro"/>
</dbReference>
<reference evidence="6" key="1">
    <citation type="submission" date="2019-10" db="EMBL/GenBank/DDBJ databases">
        <title>Lacipirellula parvula gen. nov., sp. nov., representing a lineage of planctomycetes widespread in freshwater anoxic habitats, and description of the family Lacipirellulaceae.</title>
        <authorList>
            <person name="Dedysh S.N."/>
            <person name="Kulichevskaya I.S."/>
            <person name="Beletsky A.V."/>
            <person name="Rakitin A.L."/>
            <person name="Mardanov A.V."/>
            <person name="Ivanova A.A."/>
            <person name="Saltykova V.X."/>
            <person name="Rijpstra W.I.C."/>
            <person name="Sinninghe Damste J.S."/>
            <person name="Ravin N.V."/>
        </authorList>
    </citation>
    <scope>NUCLEOTIDE SEQUENCE [LARGE SCALE GENOMIC DNA]</scope>
    <source>
        <strain evidence="6">PX69</strain>
    </source>
</reference>
<dbReference type="InterPro" id="IPR031705">
    <property type="entry name" value="Glyco_hydro_36_C"/>
</dbReference>
<feature type="signal peptide" evidence="3">
    <location>
        <begin position="1"/>
        <end position="34"/>
    </location>
</feature>
<keyword evidence="2 5" id="KW-0326">Glycosidase</keyword>
<dbReference type="InterPro" id="IPR002252">
    <property type="entry name" value="Glyco_hydro_36"/>
</dbReference>
<dbReference type="Gene3D" id="2.70.98.60">
    <property type="entry name" value="alpha-galactosidase from lactobacil brevis"/>
    <property type="match status" value="1"/>
</dbReference>
<dbReference type="EMBL" id="AP021861">
    <property type="protein sequence ID" value="BBO33735.1"/>
    <property type="molecule type" value="Genomic_DNA"/>
</dbReference>
<dbReference type="InterPro" id="IPR038417">
    <property type="entry name" value="Alpga-gal_N_sf"/>
</dbReference>
<sequence>MSYSRSELLQALCRRALLLLAGALLACQAATALAVAPTAEELAAESSWVKEQLLQTTKAPPFSFKYGSDKPAAFYKSWDRQASEKKLDDNRTEHVITWTHKASELQVRCVAVTYSDFPVVEWTVYFKNLGKKATPLLQGIQGLDLTLKESSKYVLHGIKGDFCTADSFEPFRLELTEDFSKKFAPYPYSGKSSDGPDGWPYHNLQTEDGGMIIAVGWPGQWESSFTRLGKKGLRVTAGQQLTHLVLEPGEEIRTPLIALLFYQGDDVVRAQNLWRRWYLAHVIPQVDGKPQGPLKQIQVGGNDSSYAQSFLDAGVQIDLCWRDAGGANTWYPSDKGPYAPKEGEPNNQWLNTGTWDIDRTKYPDGFKPFSDWCHEHGIQFLLWFEPERVGSRETFLGQHPEWLLPATDMTVGDIFNLGNPEALAWLIDHIDGMIKSEGLDWYREDMNGNGPLTAWRAADAENRQGITENFYVQGHLKFWDEIVRRNPGLSIDSCASGGRRNDLETMRRSVPLLRSDFQFPGSQQNVFDGNQCQTYGLSSWLPFQGTGCYLYEPYELRSFYLPLFGMGGLAPENHEAQVTAYKECEQVAPSMLLGDYYPLTPYSLAPDVWIGWQFNRPEVGQGAVQVFRRQDAKESSVRLKLQGLDPAAEYEVTDLDKGTSVHSGKSLMDEGLQVELEPRSAAIFLYKPKAEHGG</sequence>
<dbReference type="SUPFAM" id="SSF51445">
    <property type="entry name" value="(Trans)glycosidases"/>
    <property type="match status" value="1"/>
</dbReference>
<gene>
    <name evidence="5" type="ORF">PLANPX_3347</name>
</gene>
<keyword evidence="6" id="KW-1185">Reference proteome</keyword>
<dbReference type="PRINTS" id="PR00743">
    <property type="entry name" value="GLHYDRLASE36"/>
</dbReference>
<dbReference type="Gene3D" id="2.60.40.1180">
    <property type="entry name" value="Golgi alpha-mannosidase II"/>
    <property type="match status" value="1"/>
</dbReference>
<keyword evidence="3" id="KW-0732">Signal</keyword>
<evidence type="ECO:0000256" key="3">
    <source>
        <dbReference type="SAM" id="SignalP"/>
    </source>
</evidence>